<dbReference type="Proteomes" id="UP001162060">
    <property type="component" value="Unassembled WGS sequence"/>
</dbReference>
<name>A0AAV1TGK4_9STRA</name>
<organism evidence="2 3">
    <name type="scientific">Peronospora matthiolae</name>
    <dbReference type="NCBI Taxonomy" id="2874970"/>
    <lineage>
        <taxon>Eukaryota</taxon>
        <taxon>Sar</taxon>
        <taxon>Stramenopiles</taxon>
        <taxon>Oomycota</taxon>
        <taxon>Peronosporomycetes</taxon>
        <taxon>Peronosporales</taxon>
        <taxon>Peronosporaceae</taxon>
        <taxon>Peronospora</taxon>
    </lineage>
</organism>
<keyword evidence="1" id="KW-1133">Transmembrane helix</keyword>
<keyword evidence="1" id="KW-0472">Membrane</keyword>
<proteinExistence type="predicted"/>
<evidence type="ECO:0000313" key="3">
    <source>
        <dbReference type="Proteomes" id="UP001162060"/>
    </source>
</evidence>
<dbReference type="AlphaFoldDB" id="A0AAV1TGK4"/>
<reference evidence="2" key="1">
    <citation type="submission" date="2024-01" db="EMBL/GenBank/DDBJ databases">
        <authorList>
            <person name="Webb A."/>
        </authorList>
    </citation>
    <scope>NUCLEOTIDE SEQUENCE</scope>
    <source>
        <strain evidence="2">Pm1</strain>
    </source>
</reference>
<evidence type="ECO:0000313" key="2">
    <source>
        <dbReference type="EMBL" id="CAK7918431.1"/>
    </source>
</evidence>
<accession>A0AAV1TGK4</accession>
<dbReference type="EMBL" id="CAKLBY020000047">
    <property type="protein sequence ID" value="CAK7918431.1"/>
    <property type="molecule type" value="Genomic_DNA"/>
</dbReference>
<gene>
    <name evidence="2" type="ORF">PM001_LOCUS5792</name>
</gene>
<protein>
    <recommendedName>
        <fullName evidence="4">Copper transporter</fullName>
    </recommendedName>
</protein>
<comment type="caution">
    <text evidence="2">The sequence shown here is derived from an EMBL/GenBank/DDBJ whole genome shotgun (WGS) entry which is preliminary data.</text>
</comment>
<evidence type="ECO:0000256" key="1">
    <source>
        <dbReference type="SAM" id="Phobius"/>
    </source>
</evidence>
<keyword evidence="1" id="KW-0812">Transmembrane</keyword>
<feature type="transmembrane region" description="Helical" evidence="1">
    <location>
        <begin position="15"/>
        <end position="37"/>
    </location>
</feature>
<sequence>MAENGVWLLGLDLGFGMNALVGGLVGLHVLALLFWLIKFMQEGSKSTKQAAIKKRQ</sequence>
<evidence type="ECO:0008006" key="4">
    <source>
        <dbReference type="Google" id="ProtNLM"/>
    </source>
</evidence>